<evidence type="ECO:0000313" key="8">
    <source>
        <dbReference type="Proteomes" id="UP000813444"/>
    </source>
</evidence>
<dbReference type="GO" id="GO:0005886">
    <property type="term" value="C:plasma membrane"/>
    <property type="evidence" value="ECO:0007669"/>
    <property type="project" value="TreeGrafter"/>
</dbReference>
<gene>
    <name evidence="7" type="ORF">B0I35DRAFT_457012</name>
</gene>
<dbReference type="EMBL" id="JAGPNK010000002">
    <property type="protein sequence ID" value="KAH7325556.1"/>
    <property type="molecule type" value="Genomic_DNA"/>
</dbReference>
<keyword evidence="8" id="KW-1185">Reference proteome</keyword>
<evidence type="ECO:0000313" key="7">
    <source>
        <dbReference type="EMBL" id="KAH7325556.1"/>
    </source>
</evidence>
<keyword evidence="5 6" id="KW-0472">Membrane</keyword>
<organism evidence="7 8">
    <name type="scientific">Stachybotrys elegans</name>
    <dbReference type="NCBI Taxonomy" id="80388"/>
    <lineage>
        <taxon>Eukaryota</taxon>
        <taxon>Fungi</taxon>
        <taxon>Dikarya</taxon>
        <taxon>Ascomycota</taxon>
        <taxon>Pezizomycotina</taxon>
        <taxon>Sordariomycetes</taxon>
        <taxon>Hypocreomycetidae</taxon>
        <taxon>Hypocreales</taxon>
        <taxon>Stachybotryaceae</taxon>
        <taxon>Stachybotrys</taxon>
    </lineage>
</organism>
<dbReference type="Gene3D" id="1.10.4160.10">
    <property type="entry name" value="Hydantoin permease"/>
    <property type="match status" value="1"/>
</dbReference>
<dbReference type="GO" id="GO:0015205">
    <property type="term" value="F:nucleobase transmembrane transporter activity"/>
    <property type="evidence" value="ECO:0007669"/>
    <property type="project" value="TreeGrafter"/>
</dbReference>
<dbReference type="OrthoDB" id="2018619at2759"/>
<comment type="subcellular location">
    <subcellularLocation>
        <location evidence="1">Membrane</location>
        <topology evidence="1">Multi-pass membrane protein</topology>
    </subcellularLocation>
</comment>
<reference evidence="7" key="1">
    <citation type="journal article" date="2021" name="Nat. Commun.">
        <title>Genetic determinants of endophytism in the Arabidopsis root mycobiome.</title>
        <authorList>
            <person name="Mesny F."/>
            <person name="Miyauchi S."/>
            <person name="Thiergart T."/>
            <person name="Pickel B."/>
            <person name="Atanasova L."/>
            <person name="Karlsson M."/>
            <person name="Huettel B."/>
            <person name="Barry K.W."/>
            <person name="Haridas S."/>
            <person name="Chen C."/>
            <person name="Bauer D."/>
            <person name="Andreopoulos W."/>
            <person name="Pangilinan J."/>
            <person name="LaButti K."/>
            <person name="Riley R."/>
            <person name="Lipzen A."/>
            <person name="Clum A."/>
            <person name="Drula E."/>
            <person name="Henrissat B."/>
            <person name="Kohler A."/>
            <person name="Grigoriev I.V."/>
            <person name="Martin F.M."/>
            <person name="Hacquard S."/>
        </authorList>
    </citation>
    <scope>NUCLEOTIDE SEQUENCE</scope>
    <source>
        <strain evidence="7">MPI-CAGE-CH-0235</strain>
    </source>
</reference>
<feature type="transmembrane region" description="Helical" evidence="6">
    <location>
        <begin position="134"/>
        <end position="160"/>
    </location>
</feature>
<keyword evidence="4 6" id="KW-1133">Transmembrane helix</keyword>
<feature type="transmembrane region" description="Helical" evidence="6">
    <location>
        <begin position="66"/>
        <end position="95"/>
    </location>
</feature>
<feature type="transmembrane region" description="Helical" evidence="6">
    <location>
        <begin position="405"/>
        <end position="429"/>
    </location>
</feature>
<protein>
    <submittedName>
        <fullName evidence="7">Permease for cytosine/purines, uracil, thiamine, allantoin-domain-containing protein</fullName>
    </submittedName>
</protein>
<feature type="transmembrane region" description="Helical" evidence="6">
    <location>
        <begin position="181"/>
        <end position="200"/>
    </location>
</feature>
<dbReference type="AlphaFoldDB" id="A0A8K0SXH0"/>
<proteinExistence type="inferred from homology"/>
<comment type="similarity">
    <text evidence="2">Belongs to the purine-cytosine permease (2.A.39) family.</text>
</comment>
<dbReference type="InterPro" id="IPR001248">
    <property type="entry name" value="Pur-cyt_permease"/>
</dbReference>
<evidence type="ECO:0000256" key="2">
    <source>
        <dbReference type="ARBA" id="ARBA00008974"/>
    </source>
</evidence>
<dbReference type="Pfam" id="PF02133">
    <property type="entry name" value="Transp_cyt_pur"/>
    <property type="match status" value="1"/>
</dbReference>
<feature type="transmembrane region" description="Helical" evidence="6">
    <location>
        <begin position="453"/>
        <end position="472"/>
    </location>
</feature>
<name>A0A8K0SXH0_9HYPO</name>
<comment type="caution">
    <text evidence="7">The sequence shown here is derived from an EMBL/GenBank/DDBJ whole genome shotgun (WGS) entry which is preliminary data.</text>
</comment>
<feature type="transmembrane region" description="Helical" evidence="6">
    <location>
        <begin position="340"/>
        <end position="360"/>
    </location>
</feature>
<feature type="transmembrane region" description="Helical" evidence="6">
    <location>
        <begin position="107"/>
        <end position="128"/>
    </location>
</feature>
<evidence type="ECO:0000256" key="4">
    <source>
        <dbReference type="ARBA" id="ARBA00022989"/>
    </source>
</evidence>
<feature type="transmembrane region" description="Helical" evidence="6">
    <location>
        <begin position="381"/>
        <end position="399"/>
    </location>
</feature>
<evidence type="ECO:0000256" key="1">
    <source>
        <dbReference type="ARBA" id="ARBA00004141"/>
    </source>
</evidence>
<sequence length="554" mass="61280">MLENIQVKASAFKAGFANKDAFLAMVETKESAEGRLQNRNPWTNEDLDISPRKDWTWGWWDYAAFWWSYAGSSLVALGMTSWQAVICIFISHFLGAIGMVMHSRSSAVYHFGFPVACRIPWGLIGGYFPVFVRVLVGTIWVGVQIVQGGYFTAVLFRAVFGNSFHDLPNTIPADQYITVQELIGMLVFWVATLPLLSVPIPKVRLVFTIKSIALPPIVIGLFIYCMLQGRGSDQSAGSFANTGTLHGSTLAWAMLGGINSVMGKTSTGIVNQPDLARYARTKSAPMWSQLIALPVGNTLCATLGIFGASAIRAGWGELIWNPWLLCHAILDRNWNHGARAAVAVVSLGFIFSIIGSNLGANVIPWGADTTVLLPRFINIKRGMYISYVLGLIICPWRILRSATTFLQFLGGYSIFLGPFVGIFLTDYLVCRRGNIYLQDLYTPEGRYWYRHGINWRAAVTYLVAVVLPIPGFARTFGVDVPVEMLRIYQVGWLLTCILSSIVYWGLSFVGEVAVPERNMSFESISAEQLEPFLGTLPALDEEMKDGSDTKDSLN</sequence>
<evidence type="ECO:0000256" key="5">
    <source>
        <dbReference type="ARBA" id="ARBA00023136"/>
    </source>
</evidence>
<dbReference type="InterPro" id="IPR045225">
    <property type="entry name" value="Uracil/uridine/allantoin_perm"/>
</dbReference>
<evidence type="ECO:0000256" key="3">
    <source>
        <dbReference type="ARBA" id="ARBA00022692"/>
    </source>
</evidence>
<dbReference type="PANTHER" id="PTHR30618:SF0">
    <property type="entry name" value="PURINE-URACIL PERMEASE NCS1"/>
    <property type="match status" value="1"/>
</dbReference>
<dbReference type="Proteomes" id="UP000813444">
    <property type="component" value="Unassembled WGS sequence"/>
</dbReference>
<keyword evidence="3 6" id="KW-0812">Transmembrane</keyword>
<feature type="transmembrane region" description="Helical" evidence="6">
    <location>
        <begin position="492"/>
        <end position="514"/>
    </location>
</feature>
<evidence type="ECO:0000256" key="6">
    <source>
        <dbReference type="SAM" id="Phobius"/>
    </source>
</evidence>
<feature type="transmembrane region" description="Helical" evidence="6">
    <location>
        <begin position="206"/>
        <end position="227"/>
    </location>
</feature>
<accession>A0A8K0SXH0</accession>
<feature type="transmembrane region" description="Helical" evidence="6">
    <location>
        <begin position="290"/>
        <end position="315"/>
    </location>
</feature>
<dbReference type="PANTHER" id="PTHR30618">
    <property type="entry name" value="NCS1 FAMILY PURINE/PYRIMIDINE TRANSPORTER"/>
    <property type="match status" value="1"/>
</dbReference>